<keyword evidence="3" id="KW-1185">Reference proteome</keyword>
<evidence type="ECO:0000313" key="2">
    <source>
        <dbReference type="EMBL" id="TDC87337.1"/>
    </source>
</evidence>
<proteinExistence type="predicted"/>
<dbReference type="RefSeq" id="WP_132627357.1">
    <property type="nucleotide sequence ID" value="NZ_SMKV01000057.1"/>
</dbReference>
<protein>
    <submittedName>
        <fullName evidence="2">PE domain-containing protein</fullName>
    </submittedName>
</protein>
<comment type="caution">
    <text evidence="2">The sequence shown here is derived from an EMBL/GenBank/DDBJ whole genome shotgun (WGS) entry which is preliminary data.</text>
</comment>
<dbReference type="Proteomes" id="UP000294744">
    <property type="component" value="Unassembled WGS sequence"/>
</dbReference>
<dbReference type="AlphaFoldDB" id="A0A4R4U7B8"/>
<dbReference type="OrthoDB" id="3695210at2"/>
<sequence length="131" mass="14088">MFPNVWGQITETVDRIADKQAYAASQSAGGSMQIDPDKVDEIARFFADEADKMEAREVDMMELANVQAPGADPVSTDAAAKYGQVAAGDPRAYMHNYAALTKVFREAAEALSSSARQTRTDDDTAAHGINT</sequence>
<evidence type="ECO:0000256" key="1">
    <source>
        <dbReference type="SAM" id="MobiDB-lite"/>
    </source>
</evidence>
<dbReference type="EMBL" id="SMKV01000057">
    <property type="protein sequence ID" value="TDC87337.1"/>
    <property type="molecule type" value="Genomic_DNA"/>
</dbReference>
<reference evidence="2 3" key="1">
    <citation type="submission" date="2019-03" db="EMBL/GenBank/DDBJ databases">
        <title>Draft genome sequences of novel Actinobacteria.</title>
        <authorList>
            <person name="Sahin N."/>
            <person name="Ay H."/>
            <person name="Saygin H."/>
        </authorList>
    </citation>
    <scope>NUCLEOTIDE SEQUENCE [LARGE SCALE GENOMIC DNA]</scope>
    <source>
        <strain evidence="2 3">16K404</strain>
    </source>
</reference>
<evidence type="ECO:0000313" key="3">
    <source>
        <dbReference type="Proteomes" id="UP000294744"/>
    </source>
</evidence>
<organism evidence="2 3">
    <name type="scientific">Saccharopolyspora aridisoli</name>
    <dbReference type="NCBI Taxonomy" id="2530385"/>
    <lineage>
        <taxon>Bacteria</taxon>
        <taxon>Bacillati</taxon>
        <taxon>Actinomycetota</taxon>
        <taxon>Actinomycetes</taxon>
        <taxon>Pseudonocardiales</taxon>
        <taxon>Pseudonocardiaceae</taxon>
        <taxon>Saccharopolyspora</taxon>
    </lineage>
</organism>
<gene>
    <name evidence="2" type="ORF">E1161_25935</name>
</gene>
<feature type="region of interest" description="Disordered" evidence="1">
    <location>
        <begin position="110"/>
        <end position="131"/>
    </location>
</feature>
<accession>A0A4R4U7B8</accession>
<name>A0A4R4U7B8_9PSEU</name>